<dbReference type="EMBL" id="QAOI01000012">
    <property type="protein sequence ID" value="PTQ76888.1"/>
    <property type="molecule type" value="Genomic_DNA"/>
</dbReference>
<sequence length="703" mass="78859">MFSSDQETHKALNSLTMAARDQTRPLIIWVGAGVSSWAKYPFWNDLAAQMHTVFSREERNYDGVFSSRLLEGAKYPELFEQMRIANQSRYFTFLSDQFRPQHATGVYRRFIRAICKIPNVYIVTTNVDEALEHSLPEHITIQRSDIERLPQLLHQRSRFICKLHGSVSSVESMVFAKRDYESLQLNNDYLEAIRSIFSNTTVLFLGYGLRDEYVFQNLEACSTIRPLFGVGPHFIVTSEERNELPATVRRIRYLPDATDHRDALQVLEVIADFASNQSIQTVNESKEEVPSQQSIYYLADLVTRGTWTTSHTLNFESLSGSIQSQAIIGEGYVDGEIEFYNYSALHDIVVGLLCFDIVCVSIDHLAHVHDLLGYAAFWILVESGSLRLVIPPPTPSVIFADERSPVGDLGLMNQGSNNGLSGEFLPLSISERIRKQLLPVKGKENEAERLFQYLELSVFDVSKAKLSESVAEKTRGALMNPSIRRMLGVSQGTPRNVIPRWLSFPALRLAKVISSGIICQHIQASSARMIFGSEKLASVAFSAIEAEQWAQDAASYVLTGRFNSDVGEIIRKNPDLLSEIIKFRESSTGASFRREIAQSLAADNGSQIVTAINSGLNQAIPAAVLQQARDQLSGLFIPRENTSVSTPVVWGDLRNSDTQISRWRKRSRTLLEEEIKRQRLGPSDECPCGSGEPLKFCCQRALS</sequence>
<reference evidence="1 2" key="1">
    <citation type="submission" date="2018-04" db="EMBL/GenBank/DDBJ databases">
        <title>Active sludge and wastewater microbial communities from Klosterneuburg, Austria.</title>
        <authorList>
            <person name="Wagner M."/>
        </authorList>
    </citation>
    <scope>NUCLEOTIDE SEQUENCE [LARGE SCALE GENOMIC DNA]</scope>
    <source>
        <strain evidence="1 2">Nm49</strain>
    </source>
</reference>
<accession>A0A2T5HZG7</accession>
<dbReference type="SUPFAM" id="SSF52467">
    <property type="entry name" value="DHS-like NAD/FAD-binding domain"/>
    <property type="match status" value="1"/>
</dbReference>
<organism evidence="1 2">
    <name type="scientific">Nitrosomonas oligotropha</name>
    <dbReference type="NCBI Taxonomy" id="42354"/>
    <lineage>
        <taxon>Bacteria</taxon>
        <taxon>Pseudomonadati</taxon>
        <taxon>Pseudomonadota</taxon>
        <taxon>Betaproteobacteria</taxon>
        <taxon>Nitrosomonadales</taxon>
        <taxon>Nitrosomonadaceae</taxon>
        <taxon>Nitrosomonas</taxon>
    </lineage>
</organism>
<proteinExistence type="predicted"/>
<dbReference type="AlphaFoldDB" id="A0A2T5HZG7"/>
<evidence type="ECO:0000313" key="2">
    <source>
        <dbReference type="Proteomes" id="UP000244128"/>
    </source>
</evidence>
<dbReference type="Pfam" id="PF13289">
    <property type="entry name" value="SIR2_2"/>
    <property type="match status" value="1"/>
</dbReference>
<gene>
    <name evidence="1" type="ORF">C8R26_11243</name>
</gene>
<protein>
    <submittedName>
        <fullName evidence="1">SIR2-like protein</fullName>
    </submittedName>
</protein>
<dbReference type="InterPro" id="IPR029035">
    <property type="entry name" value="DHS-like_NAD/FAD-binding_dom"/>
</dbReference>
<name>A0A2T5HZG7_9PROT</name>
<dbReference type="Proteomes" id="UP000244128">
    <property type="component" value="Unassembled WGS sequence"/>
</dbReference>
<comment type="caution">
    <text evidence="1">The sequence shown here is derived from an EMBL/GenBank/DDBJ whole genome shotgun (WGS) entry which is preliminary data.</text>
</comment>
<evidence type="ECO:0000313" key="1">
    <source>
        <dbReference type="EMBL" id="PTQ76888.1"/>
    </source>
</evidence>
<dbReference type="RefSeq" id="WP_107803378.1">
    <property type="nucleotide sequence ID" value="NZ_QAOI01000012.1"/>
</dbReference>